<gene>
    <name evidence="2" type="ORF">GR328_07335</name>
</gene>
<comment type="caution">
    <text evidence="2">The sequence shown here is derived from an EMBL/GenBank/DDBJ whole genome shotgun (WGS) entry which is preliminary data.</text>
</comment>
<accession>A0A7X3MQB1</accession>
<dbReference type="OrthoDB" id="8021502at2"/>
<name>A0A7X3MQB1_9HYPH</name>
<organism evidence="2 3">
    <name type="scientific">Microvirga makkahensis</name>
    <dbReference type="NCBI Taxonomy" id="1128670"/>
    <lineage>
        <taxon>Bacteria</taxon>
        <taxon>Pseudomonadati</taxon>
        <taxon>Pseudomonadota</taxon>
        <taxon>Alphaproteobacteria</taxon>
        <taxon>Hyphomicrobiales</taxon>
        <taxon>Methylobacteriaceae</taxon>
        <taxon>Microvirga</taxon>
    </lineage>
</organism>
<evidence type="ECO:0000313" key="3">
    <source>
        <dbReference type="Proteomes" id="UP000436483"/>
    </source>
</evidence>
<protein>
    <submittedName>
        <fullName evidence="2">Uncharacterized protein</fullName>
    </submittedName>
</protein>
<proteinExistence type="predicted"/>
<dbReference type="RefSeq" id="WP_160883864.1">
    <property type="nucleotide sequence ID" value="NZ_WURB01000004.1"/>
</dbReference>
<feature type="region of interest" description="Disordered" evidence="1">
    <location>
        <begin position="46"/>
        <end position="73"/>
    </location>
</feature>
<reference evidence="2 3" key="1">
    <citation type="submission" date="2019-12" db="EMBL/GenBank/DDBJ databases">
        <authorList>
            <person name="Yuan C.-G."/>
        </authorList>
    </citation>
    <scope>NUCLEOTIDE SEQUENCE [LARGE SCALE GENOMIC DNA]</scope>
    <source>
        <strain evidence="2 3">KCTC 23863</strain>
    </source>
</reference>
<sequence>MVIKQNSATDEARLVMVRSLGEIRDAVRMLRESAPDSALARLAEEMIERMEQGHPEGPDLHGDESSRTTSRNG</sequence>
<keyword evidence="3" id="KW-1185">Reference proteome</keyword>
<evidence type="ECO:0000256" key="1">
    <source>
        <dbReference type="SAM" id="MobiDB-lite"/>
    </source>
</evidence>
<dbReference type="AlphaFoldDB" id="A0A7X3MQB1"/>
<dbReference type="Proteomes" id="UP000436483">
    <property type="component" value="Unassembled WGS sequence"/>
</dbReference>
<feature type="compositionally biased region" description="Basic and acidic residues" evidence="1">
    <location>
        <begin position="46"/>
        <end position="66"/>
    </location>
</feature>
<dbReference type="EMBL" id="WURB01000004">
    <property type="protein sequence ID" value="MXQ11266.1"/>
    <property type="molecule type" value="Genomic_DNA"/>
</dbReference>
<reference evidence="2 3" key="2">
    <citation type="submission" date="2020-01" db="EMBL/GenBank/DDBJ databases">
        <title>Microvirga sp. nov., an arsenate reduction bacterium isolated from Tibet hotspring sediments.</title>
        <authorList>
            <person name="Xian W.-D."/>
            <person name="Li W.-J."/>
        </authorList>
    </citation>
    <scope>NUCLEOTIDE SEQUENCE [LARGE SCALE GENOMIC DNA]</scope>
    <source>
        <strain evidence="2 3">KCTC 23863</strain>
    </source>
</reference>
<evidence type="ECO:0000313" key="2">
    <source>
        <dbReference type="EMBL" id="MXQ11266.1"/>
    </source>
</evidence>